<organism evidence="1 2">
    <name type="scientific">Trifolium medium</name>
    <dbReference type="NCBI Taxonomy" id="97028"/>
    <lineage>
        <taxon>Eukaryota</taxon>
        <taxon>Viridiplantae</taxon>
        <taxon>Streptophyta</taxon>
        <taxon>Embryophyta</taxon>
        <taxon>Tracheophyta</taxon>
        <taxon>Spermatophyta</taxon>
        <taxon>Magnoliopsida</taxon>
        <taxon>eudicotyledons</taxon>
        <taxon>Gunneridae</taxon>
        <taxon>Pentapetalae</taxon>
        <taxon>rosids</taxon>
        <taxon>fabids</taxon>
        <taxon>Fabales</taxon>
        <taxon>Fabaceae</taxon>
        <taxon>Papilionoideae</taxon>
        <taxon>50 kb inversion clade</taxon>
        <taxon>NPAAA clade</taxon>
        <taxon>Hologalegina</taxon>
        <taxon>IRL clade</taxon>
        <taxon>Trifolieae</taxon>
        <taxon>Trifolium</taxon>
    </lineage>
</organism>
<evidence type="ECO:0000313" key="2">
    <source>
        <dbReference type="Proteomes" id="UP000265520"/>
    </source>
</evidence>
<evidence type="ECO:0000313" key="1">
    <source>
        <dbReference type="EMBL" id="MCI51811.1"/>
    </source>
</evidence>
<dbReference type="AlphaFoldDB" id="A0A392SSH1"/>
<name>A0A392SSH1_9FABA</name>
<keyword evidence="2" id="KW-1185">Reference proteome</keyword>
<protein>
    <submittedName>
        <fullName evidence="1">Uncharacterized protein</fullName>
    </submittedName>
</protein>
<comment type="caution">
    <text evidence="1">The sequence shown here is derived from an EMBL/GenBank/DDBJ whole genome shotgun (WGS) entry which is preliminary data.</text>
</comment>
<proteinExistence type="predicted"/>
<dbReference type="EMBL" id="LXQA010437738">
    <property type="protein sequence ID" value="MCI51811.1"/>
    <property type="molecule type" value="Genomic_DNA"/>
</dbReference>
<dbReference type="Proteomes" id="UP000265520">
    <property type="component" value="Unassembled WGS sequence"/>
</dbReference>
<reference evidence="1 2" key="1">
    <citation type="journal article" date="2018" name="Front. Plant Sci.">
        <title>Red Clover (Trifolium pratense) and Zigzag Clover (T. medium) - A Picture of Genomic Similarities and Differences.</title>
        <authorList>
            <person name="Dluhosova J."/>
            <person name="Istvanek J."/>
            <person name="Nedelnik J."/>
            <person name="Repkova J."/>
        </authorList>
    </citation>
    <scope>NUCLEOTIDE SEQUENCE [LARGE SCALE GENOMIC DNA]</scope>
    <source>
        <strain evidence="2">cv. 10/8</strain>
        <tissue evidence="1">Leaf</tissue>
    </source>
</reference>
<feature type="non-terminal residue" evidence="1">
    <location>
        <position position="21"/>
    </location>
</feature>
<accession>A0A392SSH1</accession>
<sequence>MSLLLLEIRLSHYGMMCNTPT</sequence>